<dbReference type="RefSeq" id="WP_343186827.1">
    <property type="nucleotide sequence ID" value="NZ_JBCITM010000017.1"/>
</dbReference>
<protein>
    <submittedName>
        <fullName evidence="1">Aspartate/glutamate racemase family protein</fullName>
    </submittedName>
</protein>
<evidence type="ECO:0000313" key="1">
    <source>
        <dbReference type="EMBL" id="MEN1761541.1"/>
    </source>
</evidence>
<dbReference type="InterPro" id="IPR001920">
    <property type="entry name" value="Asp/Glu_race"/>
</dbReference>
<proteinExistence type="predicted"/>
<gene>
    <name evidence="1" type="ORF">AAIG11_13715</name>
</gene>
<organism evidence="1 2">
    <name type="scientific">Anoxynatronum sibiricum</name>
    <dbReference type="NCBI Taxonomy" id="210623"/>
    <lineage>
        <taxon>Bacteria</taxon>
        <taxon>Bacillati</taxon>
        <taxon>Bacillota</taxon>
        <taxon>Clostridia</taxon>
        <taxon>Eubacteriales</taxon>
        <taxon>Clostridiaceae</taxon>
        <taxon>Anoxynatronum</taxon>
    </lineage>
</organism>
<dbReference type="Proteomes" id="UP001407405">
    <property type="component" value="Unassembled WGS sequence"/>
</dbReference>
<dbReference type="EMBL" id="JBCITM010000017">
    <property type="protein sequence ID" value="MEN1761541.1"/>
    <property type="molecule type" value="Genomic_DNA"/>
</dbReference>
<reference evidence="1 2" key="1">
    <citation type="submission" date="2024-04" db="EMBL/GenBank/DDBJ databases">
        <title>Genome sequencing and metabolic network reconstruction of aminoacids and betaine degradation by Anoxynatronum sibiricum.</title>
        <authorList>
            <person name="Detkova E.N."/>
            <person name="Boltjanskaja Y.V."/>
            <person name="Mardanov A.V."/>
            <person name="Kevbrin V."/>
        </authorList>
    </citation>
    <scope>NUCLEOTIDE SEQUENCE [LARGE SCALE GENOMIC DNA]</scope>
    <source>
        <strain evidence="1 2">Z-7981</strain>
    </source>
</reference>
<dbReference type="Gene3D" id="3.40.50.1860">
    <property type="match status" value="2"/>
</dbReference>
<evidence type="ECO:0000313" key="2">
    <source>
        <dbReference type="Proteomes" id="UP001407405"/>
    </source>
</evidence>
<comment type="caution">
    <text evidence="1">The sequence shown here is derived from an EMBL/GenBank/DDBJ whole genome shotgun (WGS) entry which is preliminary data.</text>
</comment>
<name>A0ABU9VWK0_9CLOT</name>
<dbReference type="PROSITE" id="PS00924">
    <property type="entry name" value="ASP_GLU_RACEMASE_2"/>
    <property type="match status" value="1"/>
</dbReference>
<dbReference type="InterPro" id="IPR033134">
    <property type="entry name" value="Asp/Glu_racemase_AS_2"/>
</dbReference>
<keyword evidence="2" id="KW-1185">Reference proteome</keyword>
<accession>A0ABU9VWK0</accession>
<sequence length="227" mass="24392">MPSPTASSSTNFPVGLIGGTHFDAHLGEVFFQQQGVPTIAIGISDTPEEASALQILSPIKLHRLVVTEMNRLKQDHGIQTVCLYCNSLSAAIDPPAAAKETGLRVITPLDVYRLGADRYRRIGLMAANCQSLGGIEKVILTQNEAAQVIGAAMLEIAVEIEKGTDPREILRSFGLLQLVRFFEAAAVEVLILGCTHFPYLKASLEGVTAIPLLDPAAEMVRLCQSVE</sequence>
<dbReference type="SUPFAM" id="SSF53681">
    <property type="entry name" value="Aspartate/glutamate racemase"/>
    <property type="match status" value="1"/>
</dbReference>